<dbReference type="EMBL" id="VOBL01000011">
    <property type="protein sequence ID" value="KAA0976216.1"/>
    <property type="molecule type" value="Genomic_DNA"/>
</dbReference>
<name>A0A5B0EC30_9MICC</name>
<dbReference type="AlphaFoldDB" id="A0A5B0EC30"/>
<dbReference type="GO" id="GO:0003677">
    <property type="term" value="F:DNA binding"/>
    <property type="evidence" value="ECO:0007669"/>
    <property type="project" value="UniProtKB-KW"/>
</dbReference>
<feature type="compositionally biased region" description="Polar residues" evidence="2">
    <location>
        <begin position="467"/>
        <end position="477"/>
    </location>
</feature>
<dbReference type="OrthoDB" id="6230307at2"/>
<evidence type="ECO:0000259" key="3">
    <source>
        <dbReference type="Pfam" id="PF07282"/>
    </source>
</evidence>
<dbReference type="Proteomes" id="UP000323856">
    <property type="component" value="Unassembled WGS sequence"/>
</dbReference>
<dbReference type="InterPro" id="IPR010095">
    <property type="entry name" value="Cas12f1-like_TNB"/>
</dbReference>
<reference evidence="4 5" key="1">
    <citation type="submission" date="2019-07" db="EMBL/GenBank/DDBJ databases">
        <title>Analysis of the biochemical properties, biological activity and biotechnological potential of siderophores and biosurfactants produced by Antarctic psychrotolerant bacteria.</title>
        <authorList>
            <person name="Styczynski M."/>
            <person name="Krucon T."/>
            <person name="Decewicz P."/>
            <person name="Dziewit L."/>
        </authorList>
    </citation>
    <scope>NUCLEOTIDE SEQUENCE [LARGE SCALE GENOMIC DNA]</scope>
    <source>
        <strain evidence="4 5">ANT_H27</strain>
    </source>
</reference>
<gene>
    <name evidence="4" type="ORF">FQ154_11510</name>
</gene>
<sequence length="510" mass="56457">MITAHRHQLAANPCKEQALMALFPAFRDTLANLSSLTVRELQAGSPLPKWRILTCLPFNTELSARQVKSAQNQVHAAHVSWLALLEAVVRETITASTLTGIQRTTLYRINSRHAWWATEIILPWSQAVGGELVHVTHAWAQAHPEQCVWVPVEPADLKLARHLAKHLGSRKIRRPDLSRVRTLLLDSIIAKPERPTGATEYSWWVTVATLSRGKPVRIPLKNNSYFENLAAQPGARLAGVIQLHLETTGAGQPAGAAISLLLNTPDAPKRETGIVVGLDFGLANALFATSDGRLLGQAMLHTLKSWDQRLNEIAAEHQSRGLKLRDNPEYRALNQRIKDFVTNEIGRVLNILARDGGDERVMELVVEKLDFRGHGMSRRMNRLLTRTGRACVKARLAALTPKYGILVTEVGSAYTSQECSGCGYTAKSNRRGRHFGCRFCGKKLHCDINAARVIRERRSFPPKDHTSVSQRRNTLQRLDQRHRQRWGLRPATGADPGLAGAPGGQAALAA</sequence>
<proteinExistence type="predicted"/>
<comment type="caution">
    <text evidence="4">The sequence shown here is derived from an EMBL/GenBank/DDBJ whole genome shotgun (WGS) entry which is preliminary data.</text>
</comment>
<dbReference type="Pfam" id="PF07282">
    <property type="entry name" value="Cas12f1-like_TNB"/>
    <property type="match status" value="1"/>
</dbReference>
<keyword evidence="1" id="KW-0238">DNA-binding</keyword>
<feature type="domain" description="Cas12f1-like TNB" evidence="3">
    <location>
        <begin position="399"/>
        <end position="454"/>
    </location>
</feature>
<evidence type="ECO:0000313" key="4">
    <source>
        <dbReference type="EMBL" id="KAA0976216.1"/>
    </source>
</evidence>
<protein>
    <submittedName>
        <fullName evidence="4">Transposase</fullName>
    </submittedName>
</protein>
<feature type="region of interest" description="Disordered" evidence="2">
    <location>
        <begin position="460"/>
        <end position="510"/>
    </location>
</feature>
<evidence type="ECO:0000313" key="5">
    <source>
        <dbReference type="Proteomes" id="UP000323856"/>
    </source>
</evidence>
<evidence type="ECO:0000256" key="2">
    <source>
        <dbReference type="SAM" id="MobiDB-lite"/>
    </source>
</evidence>
<organism evidence="4 5">
    <name type="scientific">Paeniglutamicibacter gangotriensis</name>
    <dbReference type="NCBI Taxonomy" id="254787"/>
    <lineage>
        <taxon>Bacteria</taxon>
        <taxon>Bacillati</taxon>
        <taxon>Actinomycetota</taxon>
        <taxon>Actinomycetes</taxon>
        <taxon>Micrococcales</taxon>
        <taxon>Micrococcaceae</taxon>
        <taxon>Paeniglutamicibacter</taxon>
    </lineage>
</organism>
<evidence type="ECO:0000256" key="1">
    <source>
        <dbReference type="ARBA" id="ARBA00023125"/>
    </source>
</evidence>
<feature type="compositionally biased region" description="Low complexity" evidence="2">
    <location>
        <begin position="490"/>
        <end position="510"/>
    </location>
</feature>
<accession>A0A5B0EC30</accession>